<reference evidence="3 4" key="1">
    <citation type="journal article" date="2019" name="Int. J. Syst. Evol. Microbiol.">
        <title>The Global Catalogue of Microorganisms (GCM) 10K type strain sequencing project: providing services to taxonomists for standard genome sequencing and annotation.</title>
        <authorList>
            <consortium name="The Broad Institute Genomics Platform"/>
            <consortium name="The Broad Institute Genome Sequencing Center for Infectious Disease"/>
            <person name="Wu L."/>
            <person name="Ma J."/>
        </authorList>
    </citation>
    <scope>NUCLEOTIDE SEQUENCE [LARGE SCALE GENOMIC DNA]</scope>
    <source>
        <strain evidence="3 4">JCM 15628</strain>
    </source>
</reference>
<protein>
    <recommendedName>
        <fullName evidence="2">HTH merR-type domain-containing protein</fullName>
    </recommendedName>
</protein>
<evidence type="ECO:0000259" key="2">
    <source>
        <dbReference type="PROSITE" id="PS50937"/>
    </source>
</evidence>
<dbReference type="SUPFAM" id="SSF46955">
    <property type="entry name" value="Putative DNA-binding domain"/>
    <property type="match status" value="1"/>
</dbReference>
<dbReference type="SMART" id="SM00422">
    <property type="entry name" value="HTH_MERR"/>
    <property type="match status" value="1"/>
</dbReference>
<dbReference type="InterPro" id="IPR000551">
    <property type="entry name" value="MerR-type_HTH_dom"/>
</dbReference>
<proteinExistence type="predicted"/>
<gene>
    <name evidence="3" type="ORF">GCM10009817_10270</name>
</gene>
<evidence type="ECO:0000256" key="1">
    <source>
        <dbReference type="ARBA" id="ARBA00023125"/>
    </source>
</evidence>
<keyword evidence="4" id="KW-1185">Reference proteome</keyword>
<dbReference type="InterPro" id="IPR047057">
    <property type="entry name" value="MerR_fam"/>
</dbReference>
<dbReference type="EMBL" id="BAAAPU010000003">
    <property type="protein sequence ID" value="GAA1972112.1"/>
    <property type="molecule type" value="Genomic_DNA"/>
</dbReference>
<dbReference type="PRINTS" id="PR00040">
    <property type="entry name" value="HTHMERR"/>
</dbReference>
<sequence>MTSPAPSSDQGVYGITVAAQLVGMEVQSLRLYESRGLLKPDRTEGGTRRYSEDDLTRLRRIAGLIAEGVNLTGIRMLLELQDENHRLRGQIRQQPGPRRRR</sequence>
<evidence type="ECO:0000313" key="3">
    <source>
        <dbReference type="EMBL" id="GAA1972112.1"/>
    </source>
</evidence>
<dbReference type="Gene3D" id="1.10.1660.10">
    <property type="match status" value="1"/>
</dbReference>
<dbReference type="Proteomes" id="UP001500013">
    <property type="component" value="Unassembled WGS sequence"/>
</dbReference>
<dbReference type="PANTHER" id="PTHR30204:SF58">
    <property type="entry name" value="HTH-TYPE TRANSCRIPTIONAL REGULATOR YFMP"/>
    <property type="match status" value="1"/>
</dbReference>
<dbReference type="RefSeq" id="WP_344059070.1">
    <property type="nucleotide sequence ID" value="NZ_BAAAPU010000003.1"/>
</dbReference>
<comment type="caution">
    <text evidence="3">The sequence shown here is derived from an EMBL/GenBank/DDBJ whole genome shotgun (WGS) entry which is preliminary data.</text>
</comment>
<dbReference type="InterPro" id="IPR009061">
    <property type="entry name" value="DNA-bd_dom_put_sf"/>
</dbReference>
<organism evidence="3 4">
    <name type="scientific">Terrabacter lapilli</name>
    <dbReference type="NCBI Taxonomy" id="436231"/>
    <lineage>
        <taxon>Bacteria</taxon>
        <taxon>Bacillati</taxon>
        <taxon>Actinomycetota</taxon>
        <taxon>Actinomycetes</taxon>
        <taxon>Micrococcales</taxon>
        <taxon>Intrasporangiaceae</taxon>
        <taxon>Terrabacter</taxon>
    </lineage>
</organism>
<feature type="domain" description="HTH merR-type" evidence="2">
    <location>
        <begin position="12"/>
        <end position="80"/>
    </location>
</feature>
<name>A0ABN2RNP5_9MICO</name>
<dbReference type="Pfam" id="PF13411">
    <property type="entry name" value="MerR_1"/>
    <property type="match status" value="1"/>
</dbReference>
<evidence type="ECO:0000313" key="4">
    <source>
        <dbReference type="Proteomes" id="UP001500013"/>
    </source>
</evidence>
<keyword evidence="1" id="KW-0238">DNA-binding</keyword>
<accession>A0ABN2RNP5</accession>
<dbReference type="PANTHER" id="PTHR30204">
    <property type="entry name" value="REDOX-CYCLING DRUG-SENSING TRANSCRIPTIONAL ACTIVATOR SOXR"/>
    <property type="match status" value="1"/>
</dbReference>
<dbReference type="PROSITE" id="PS50937">
    <property type="entry name" value="HTH_MERR_2"/>
    <property type="match status" value="1"/>
</dbReference>